<evidence type="ECO:0000256" key="1">
    <source>
        <dbReference type="ARBA" id="ARBA00004141"/>
    </source>
</evidence>
<gene>
    <name evidence="10" type="ORF">SCODWIG_02302</name>
</gene>
<feature type="transmembrane region" description="Helical" evidence="8">
    <location>
        <begin position="820"/>
        <end position="840"/>
    </location>
</feature>
<dbReference type="EMBL" id="UFAJ01000383">
    <property type="protein sequence ID" value="SSD60541.1"/>
    <property type="molecule type" value="Genomic_DNA"/>
</dbReference>
<feature type="transmembrane region" description="Helical" evidence="8">
    <location>
        <begin position="583"/>
        <end position="601"/>
    </location>
</feature>
<evidence type="ECO:0000256" key="2">
    <source>
        <dbReference type="ARBA" id="ARBA00008170"/>
    </source>
</evidence>
<keyword evidence="6 8" id="KW-0472">Membrane</keyword>
<comment type="similarity">
    <text evidence="2">Belongs to the Ca(2+):cation antiporter (CaCA) (TC 2.A.19) family.</text>
</comment>
<feature type="transmembrane region" description="Helical" evidence="8">
    <location>
        <begin position="672"/>
        <end position="696"/>
    </location>
</feature>
<dbReference type="AlphaFoldDB" id="A0A376B7D8"/>
<feature type="compositionally biased region" description="Polar residues" evidence="7">
    <location>
        <begin position="455"/>
        <end position="465"/>
    </location>
</feature>
<feature type="domain" description="Sodium/calcium exchanger membrane region" evidence="9">
    <location>
        <begin position="47"/>
        <end position="227"/>
    </location>
</feature>
<feature type="transmembrane region" description="Helical" evidence="8">
    <location>
        <begin position="638"/>
        <end position="660"/>
    </location>
</feature>
<dbReference type="Gene3D" id="1.20.1420.30">
    <property type="entry name" value="NCX, central ion-binding region"/>
    <property type="match status" value="2"/>
</dbReference>
<evidence type="ECO:0000256" key="3">
    <source>
        <dbReference type="ARBA" id="ARBA00022448"/>
    </source>
</evidence>
<dbReference type="GO" id="GO:0006874">
    <property type="term" value="P:intracellular calcium ion homeostasis"/>
    <property type="evidence" value="ECO:0007669"/>
    <property type="project" value="TreeGrafter"/>
</dbReference>
<evidence type="ECO:0000259" key="9">
    <source>
        <dbReference type="Pfam" id="PF01699"/>
    </source>
</evidence>
<dbReference type="OrthoDB" id="407410at2759"/>
<dbReference type="Pfam" id="PF01699">
    <property type="entry name" value="Na_Ca_ex"/>
    <property type="match status" value="2"/>
</dbReference>
<feature type="transmembrane region" description="Helical" evidence="8">
    <location>
        <begin position="21"/>
        <end position="38"/>
    </location>
</feature>
<dbReference type="PANTHER" id="PTHR12266:SF0">
    <property type="entry name" value="MITOCHONDRIAL SODIUM_CALCIUM EXCHANGER PROTEIN"/>
    <property type="match status" value="1"/>
</dbReference>
<keyword evidence="3" id="KW-0813">Transport</keyword>
<evidence type="ECO:0000256" key="7">
    <source>
        <dbReference type="SAM" id="MobiDB-lite"/>
    </source>
</evidence>
<reference evidence="11" key="1">
    <citation type="submission" date="2018-06" db="EMBL/GenBank/DDBJ databases">
        <authorList>
            <person name="Guldener U."/>
        </authorList>
    </citation>
    <scope>NUCLEOTIDE SEQUENCE [LARGE SCALE GENOMIC DNA]</scope>
    <source>
        <strain evidence="11">UTAD17</strain>
    </source>
</reference>
<dbReference type="GO" id="GO:0008324">
    <property type="term" value="F:monoatomic cation transmembrane transporter activity"/>
    <property type="evidence" value="ECO:0007669"/>
    <property type="project" value="TreeGrafter"/>
</dbReference>
<feature type="transmembrane region" description="Helical" evidence="8">
    <location>
        <begin position="749"/>
        <end position="768"/>
    </location>
</feature>
<evidence type="ECO:0000256" key="5">
    <source>
        <dbReference type="ARBA" id="ARBA00022989"/>
    </source>
</evidence>
<feature type="region of interest" description="Disordered" evidence="7">
    <location>
        <begin position="454"/>
        <end position="495"/>
    </location>
</feature>
<feature type="region of interest" description="Disordered" evidence="7">
    <location>
        <begin position="509"/>
        <end position="535"/>
    </location>
</feature>
<organism evidence="10 11">
    <name type="scientific">Saccharomycodes ludwigii</name>
    <dbReference type="NCBI Taxonomy" id="36035"/>
    <lineage>
        <taxon>Eukaryota</taxon>
        <taxon>Fungi</taxon>
        <taxon>Dikarya</taxon>
        <taxon>Ascomycota</taxon>
        <taxon>Saccharomycotina</taxon>
        <taxon>Saccharomycetes</taxon>
        <taxon>Saccharomycodales</taxon>
        <taxon>Saccharomycodaceae</taxon>
        <taxon>Saccharomycodes</taxon>
    </lineage>
</organism>
<comment type="subcellular location">
    <subcellularLocation>
        <location evidence="1">Membrane</location>
        <topology evidence="1">Multi-pass membrane protein</topology>
    </subcellularLocation>
</comment>
<feature type="transmembrane region" description="Helical" evidence="8">
    <location>
        <begin position="613"/>
        <end position="632"/>
    </location>
</feature>
<name>A0A376B7D8_9ASCO</name>
<dbReference type="PANTHER" id="PTHR12266">
    <property type="entry name" value="NA+/CA2+ K+ INDEPENDENT EXCHANGER"/>
    <property type="match status" value="1"/>
</dbReference>
<dbReference type="InterPro" id="IPR004837">
    <property type="entry name" value="NaCa_Exmemb"/>
</dbReference>
<accession>A0A376B7D8</accession>
<sequence>MNDHRSGKSIDWKHPVIISRFIIIIIVYSTIITTVILFSNVSFIPLLLLLILCFTALGIITSDYLLLNLQTISHSILNINDKIAGLTLLALGNAMPDIVSTYKSINNGFVSLAIGELLGAIFFAITILLGLMVTVQGIKLDFAHNTTTNDQETVTHNIEHHIEHTTDNSNKNNNLISYSKPDFLKDLLLFSGFILCSLYFMVDGHLKFVECLIMFFSYTLFVIYSVWTCDKTAGCILNGNVINRDESIIHDMLTYAEEQEADEQQQNLDPQSPLLPTVRQPHHLLSPLPTENTANNTSHDILESFRQPNSYSSLLTNSPIHNYFSHNISSEDINNNNNINNTNHVQSPTISEERISFVKKQLQQIIRENYNPGYLRMSYADIMEIWEHGDLFSGDNNKKEPLVPIDEEASHIDFHKNQMSSTSGDNFIPEQLSSNARIDTTDDHHDGDIEDALIFTSQRNRSSSTDADDDDNHTKSSKPGCIDNLFQPPPMQNKKKDVPEIRISTLPTNKIQSYQQVPKGRLDEEEREQDGNIGDPLTPCFSATSSLPHSLFKLDGKKIFPDSVSSFLHIFLNVDRKIDLKSFIILLFSMPIVILGSIIIPTYDHERIWMKKIYIAQIGGSPLLLGLLLLDWHDDTNANFVFFGLLALGCLLLILVLYYITVIKFPQIYDKCITNVSILGFVICLCIISNVVQLIIKIFTKWSTKIPESVLGLTLFAWGNSTGDLISNLAFMKIGVVDVAIGSCFGSPLLYFLFGISFDGLLIFWNNYSHPRGEKQSIWDMCIDFNVDSRLLYTVYGIITSFVILLLFIPLNGWKLDYKIGILLISVYIIVTLINIYTIIY</sequence>
<protein>
    <recommendedName>
        <fullName evidence="9">Sodium/calcium exchanger membrane region domain-containing protein</fullName>
    </recommendedName>
</protein>
<feature type="domain" description="Sodium/calcium exchanger membrane region" evidence="9">
    <location>
        <begin position="677"/>
        <end position="836"/>
    </location>
</feature>
<keyword evidence="5 8" id="KW-1133">Transmembrane helix</keyword>
<dbReference type="Proteomes" id="UP000262825">
    <property type="component" value="Unassembled WGS sequence"/>
</dbReference>
<feature type="transmembrane region" description="Helical" evidence="8">
    <location>
        <begin position="109"/>
        <end position="133"/>
    </location>
</feature>
<feature type="transmembrane region" description="Helical" evidence="8">
    <location>
        <begin position="183"/>
        <end position="201"/>
    </location>
</feature>
<feature type="transmembrane region" description="Helical" evidence="8">
    <location>
        <begin position="208"/>
        <end position="227"/>
    </location>
</feature>
<dbReference type="GO" id="GO:0016020">
    <property type="term" value="C:membrane"/>
    <property type="evidence" value="ECO:0007669"/>
    <property type="project" value="UniProtKB-SubCell"/>
</dbReference>
<feature type="transmembrane region" description="Helical" evidence="8">
    <location>
        <begin position="44"/>
        <end position="67"/>
    </location>
</feature>
<keyword evidence="4 8" id="KW-0812">Transmembrane</keyword>
<evidence type="ECO:0000313" key="10">
    <source>
        <dbReference type="EMBL" id="SSD60541.1"/>
    </source>
</evidence>
<proteinExistence type="inferred from homology"/>
<keyword evidence="11" id="KW-1185">Reference proteome</keyword>
<evidence type="ECO:0000256" key="8">
    <source>
        <dbReference type="SAM" id="Phobius"/>
    </source>
</evidence>
<evidence type="ECO:0000256" key="6">
    <source>
        <dbReference type="ARBA" id="ARBA00023136"/>
    </source>
</evidence>
<dbReference type="InterPro" id="IPR044880">
    <property type="entry name" value="NCX_ion-bd_dom_sf"/>
</dbReference>
<dbReference type="InterPro" id="IPR051359">
    <property type="entry name" value="CaCA_antiporter"/>
</dbReference>
<evidence type="ECO:0000313" key="11">
    <source>
        <dbReference type="Proteomes" id="UP000262825"/>
    </source>
</evidence>
<evidence type="ECO:0000256" key="4">
    <source>
        <dbReference type="ARBA" id="ARBA00022692"/>
    </source>
</evidence>
<feature type="transmembrane region" description="Helical" evidence="8">
    <location>
        <begin position="791"/>
        <end position="814"/>
    </location>
</feature>
<dbReference type="VEuPathDB" id="FungiDB:SCODWIG_02302"/>